<dbReference type="EMBL" id="AVOT02001142">
    <property type="protein sequence ID" value="MBW0465838.1"/>
    <property type="molecule type" value="Genomic_DNA"/>
</dbReference>
<organism evidence="3 4">
    <name type="scientific">Austropuccinia psidii MF-1</name>
    <dbReference type="NCBI Taxonomy" id="1389203"/>
    <lineage>
        <taxon>Eukaryota</taxon>
        <taxon>Fungi</taxon>
        <taxon>Dikarya</taxon>
        <taxon>Basidiomycota</taxon>
        <taxon>Pucciniomycotina</taxon>
        <taxon>Pucciniomycetes</taxon>
        <taxon>Pucciniales</taxon>
        <taxon>Sphaerophragmiaceae</taxon>
        <taxon>Austropuccinia</taxon>
    </lineage>
</organism>
<evidence type="ECO:0000313" key="3">
    <source>
        <dbReference type="EMBL" id="MBW0465838.1"/>
    </source>
</evidence>
<keyword evidence="2" id="KW-1133">Transmembrane helix</keyword>
<dbReference type="AlphaFoldDB" id="A0A9Q3BIR2"/>
<dbReference type="Proteomes" id="UP000765509">
    <property type="component" value="Unassembled WGS sequence"/>
</dbReference>
<feature type="compositionally biased region" description="Polar residues" evidence="1">
    <location>
        <begin position="123"/>
        <end position="136"/>
    </location>
</feature>
<name>A0A9Q3BIR2_9BASI</name>
<dbReference type="PROSITE" id="PS51257">
    <property type="entry name" value="PROKAR_LIPOPROTEIN"/>
    <property type="match status" value="1"/>
</dbReference>
<accession>A0A9Q3BIR2</accession>
<protein>
    <submittedName>
        <fullName evidence="3">Uncharacterized protein</fullName>
    </submittedName>
</protein>
<evidence type="ECO:0000313" key="4">
    <source>
        <dbReference type="Proteomes" id="UP000765509"/>
    </source>
</evidence>
<feature type="compositionally biased region" description="Basic residues" evidence="1">
    <location>
        <begin position="151"/>
        <end position="161"/>
    </location>
</feature>
<feature type="transmembrane region" description="Helical" evidence="2">
    <location>
        <begin position="6"/>
        <end position="30"/>
    </location>
</feature>
<keyword evidence="2" id="KW-0812">Transmembrane</keyword>
<evidence type="ECO:0000256" key="1">
    <source>
        <dbReference type="SAM" id="MobiDB-lite"/>
    </source>
</evidence>
<reference evidence="3" key="1">
    <citation type="submission" date="2021-03" db="EMBL/GenBank/DDBJ databases">
        <title>Draft genome sequence of rust myrtle Austropuccinia psidii MF-1, a brazilian biotype.</title>
        <authorList>
            <person name="Quecine M.C."/>
            <person name="Pachon D.M.R."/>
            <person name="Bonatelli M.L."/>
            <person name="Correr F.H."/>
            <person name="Franceschini L.M."/>
            <person name="Leite T.F."/>
            <person name="Margarido G.R.A."/>
            <person name="Almeida C.A."/>
            <person name="Ferrarezi J.A."/>
            <person name="Labate C.A."/>
        </authorList>
    </citation>
    <scope>NUCLEOTIDE SEQUENCE</scope>
    <source>
        <strain evidence="3">MF-1</strain>
    </source>
</reference>
<comment type="caution">
    <text evidence="3">The sequence shown here is derived from an EMBL/GenBank/DDBJ whole genome shotgun (WGS) entry which is preliminary data.</text>
</comment>
<sequence length="161" mass="18006">MHIVVRYATLVLGQLFVSVGCAINLCRFYYISWCRSGPSRRPKSERLSLKTFNSSRTVRRGTYTRPLSKPLKFFFVLPCAIPLIIHPQTRMLGAFLFILLISGLSTNHVNARPTHTKSDNERNNYTASKWNLANPTGGQGGDFNDPDSGRGSKKRPGPPPI</sequence>
<gene>
    <name evidence="3" type="ORF">O181_005553</name>
</gene>
<evidence type="ECO:0000256" key="2">
    <source>
        <dbReference type="SAM" id="Phobius"/>
    </source>
</evidence>
<keyword evidence="4" id="KW-1185">Reference proteome</keyword>
<keyword evidence="2" id="KW-0472">Membrane</keyword>
<proteinExistence type="predicted"/>
<feature type="region of interest" description="Disordered" evidence="1">
    <location>
        <begin position="111"/>
        <end position="161"/>
    </location>
</feature>